<gene>
    <name evidence="2" type="primary">LOC111293900</name>
</gene>
<dbReference type="GeneID" id="111293900"/>
<dbReference type="Proteomes" id="UP000515121">
    <property type="component" value="Unplaced"/>
</dbReference>
<dbReference type="AlphaFoldDB" id="A0A6P5YQ95"/>
<sequence length="116" mass="13248">MESSAFGSHSNVKLIVKTLWWFPVFISVIFSNYQAKLFQVFEGSVAIEFKQVCGSSIVGSFSMEGRRDLIRVTLQCKTFTAKCRPKMDKVALELEHIHDKEMALTTPTGEDYYSRQ</sequence>
<proteinExistence type="predicted"/>
<accession>A0A6P5YQ95</accession>
<organism evidence="1 2">
    <name type="scientific">Durio zibethinus</name>
    <name type="common">Durian</name>
    <dbReference type="NCBI Taxonomy" id="66656"/>
    <lineage>
        <taxon>Eukaryota</taxon>
        <taxon>Viridiplantae</taxon>
        <taxon>Streptophyta</taxon>
        <taxon>Embryophyta</taxon>
        <taxon>Tracheophyta</taxon>
        <taxon>Spermatophyta</taxon>
        <taxon>Magnoliopsida</taxon>
        <taxon>eudicotyledons</taxon>
        <taxon>Gunneridae</taxon>
        <taxon>Pentapetalae</taxon>
        <taxon>rosids</taxon>
        <taxon>malvids</taxon>
        <taxon>Malvales</taxon>
        <taxon>Malvaceae</taxon>
        <taxon>Helicteroideae</taxon>
        <taxon>Durio</taxon>
    </lineage>
</organism>
<protein>
    <submittedName>
        <fullName evidence="2">Uncharacterized protein LOC111293900</fullName>
    </submittedName>
</protein>
<evidence type="ECO:0000313" key="2">
    <source>
        <dbReference type="RefSeq" id="XP_022742688.1"/>
    </source>
</evidence>
<evidence type="ECO:0000313" key="1">
    <source>
        <dbReference type="Proteomes" id="UP000515121"/>
    </source>
</evidence>
<dbReference type="RefSeq" id="XP_022742688.1">
    <property type="nucleotide sequence ID" value="XM_022886953.1"/>
</dbReference>
<dbReference type="KEGG" id="dzi:111293900"/>
<keyword evidence="1" id="KW-1185">Reference proteome</keyword>
<name>A0A6P5YQ95_DURZI</name>
<reference evidence="2" key="1">
    <citation type="submission" date="2025-08" db="UniProtKB">
        <authorList>
            <consortium name="RefSeq"/>
        </authorList>
    </citation>
    <scope>IDENTIFICATION</scope>
    <source>
        <tissue evidence="2">Fruit stalk</tissue>
    </source>
</reference>